<protein>
    <submittedName>
        <fullName evidence="1">Uncharacterized protein</fullName>
    </submittedName>
</protein>
<proteinExistence type="predicted"/>
<sequence length="109" mass="12549">MNLRKVMSAFDHLKVLKRHRFMKIGSLEAVARKVTFPDGTILVNSKRQVDSPRVLLEIQGSKLARPVLLINKSMDWDPEIVANGFQYEMVPAGPRPGRRKLFFKIWTLC</sequence>
<comment type="caution">
    <text evidence="1">The sequence shown here is derived from an EMBL/GenBank/DDBJ whole genome shotgun (WGS) entry which is preliminary data.</text>
</comment>
<evidence type="ECO:0000313" key="2">
    <source>
        <dbReference type="Proteomes" id="UP001457282"/>
    </source>
</evidence>
<dbReference type="AlphaFoldDB" id="A0AAW1W602"/>
<dbReference type="EMBL" id="JBEDUW010000006">
    <property type="protein sequence ID" value="KAK9919339.1"/>
    <property type="molecule type" value="Genomic_DNA"/>
</dbReference>
<dbReference type="Proteomes" id="UP001457282">
    <property type="component" value="Unassembled WGS sequence"/>
</dbReference>
<name>A0AAW1W602_RUBAR</name>
<evidence type="ECO:0000313" key="1">
    <source>
        <dbReference type="EMBL" id="KAK9919339.1"/>
    </source>
</evidence>
<gene>
    <name evidence="1" type="ORF">M0R45_027938</name>
</gene>
<keyword evidence="2" id="KW-1185">Reference proteome</keyword>
<accession>A0AAW1W602</accession>
<organism evidence="1 2">
    <name type="scientific">Rubus argutus</name>
    <name type="common">Southern blackberry</name>
    <dbReference type="NCBI Taxonomy" id="59490"/>
    <lineage>
        <taxon>Eukaryota</taxon>
        <taxon>Viridiplantae</taxon>
        <taxon>Streptophyta</taxon>
        <taxon>Embryophyta</taxon>
        <taxon>Tracheophyta</taxon>
        <taxon>Spermatophyta</taxon>
        <taxon>Magnoliopsida</taxon>
        <taxon>eudicotyledons</taxon>
        <taxon>Gunneridae</taxon>
        <taxon>Pentapetalae</taxon>
        <taxon>rosids</taxon>
        <taxon>fabids</taxon>
        <taxon>Rosales</taxon>
        <taxon>Rosaceae</taxon>
        <taxon>Rosoideae</taxon>
        <taxon>Rosoideae incertae sedis</taxon>
        <taxon>Rubus</taxon>
    </lineage>
</organism>
<reference evidence="1 2" key="1">
    <citation type="journal article" date="2023" name="G3 (Bethesda)">
        <title>A chromosome-length genome assembly and annotation of blackberry (Rubus argutus, cv. 'Hillquist').</title>
        <authorList>
            <person name="Bruna T."/>
            <person name="Aryal R."/>
            <person name="Dudchenko O."/>
            <person name="Sargent D.J."/>
            <person name="Mead D."/>
            <person name="Buti M."/>
            <person name="Cavallini A."/>
            <person name="Hytonen T."/>
            <person name="Andres J."/>
            <person name="Pham M."/>
            <person name="Weisz D."/>
            <person name="Mascagni F."/>
            <person name="Usai G."/>
            <person name="Natali L."/>
            <person name="Bassil N."/>
            <person name="Fernandez G.E."/>
            <person name="Lomsadze A."/>
            <person name="Armour M."/>
            <person name="Olukolu B."/>
            <person name="Poorten T."/>
            <person name="Britton C."/>
            <person name="Davik J."/>
            <person name="Ashrafi H."/>
            <person name="Aiden E.L."/>
            <person name="Borodovsky M."/>
            <person name="Worthington M."/>
        </authorList>
    </citation>
    <scope>NUCLEOTIDE SEQUENCE [LARGE SCALE GENOMIC DNA]</scope>
    <source>
        <strain evidence="1">PI 553951</strain>
    </source>
</reference>